<evidence type="ECO:0000256" key="1">
    <source>
        <dbReference type="SAM" id="SignalP"/>
    </source>
</evidence>
<evidence type="ECO:0000313" key="2">
    <source>
        <dbReference type="EMBL" id="VDM70399.1"/>
    </source>
</evidence>
<name>A0A3P7ITG8_STRVU</name>
<feature type="chain" id="PRO_5018257464" description="Secreted protein" evidence="1">
    <location>
        <begin position="17"/>
        <end position="68"/>
    </location>
</feature>
<evidence type="ECO:0000313" key="3">
    <source>
        <dbReference type="Proteomes" id="UP000270094"/>
    </source>
</evidence>
<dbReference type="EMBL" id="UYYB01015901">
    <property type="protein sequence ID" value="VDM70399.1"/>
    <property type="molecule type" value="Genomic_DNA"/>
</dbReference>
<dbReference type="Proteomes" id="UP000270094">
    <property type="component" value="Unassembled WGS sequence"/>
</dbReference>
<feature type="signal peptide" evidence="1">
    <location>
        <begin position="1"/>
        <end position="16"/>
    </location>
</feature>
<dbReference type="AlphaFoldDB" id="A0A3P7ITG8"/>
<keyword evidence="3" id="KW-1185">Reference proteome</keyword>
<organism evidence="2 3">
    <name type="scientific">Strongylus vulgaris</name>
    <name type="common">Blood worm</name>
    <dbReference type="NCBI Taxonomy" id="40348"/>
    <lineage>
        <taxon>Eukaryota</taxon>
        <taxon>Metazoa</taxon>
        <taxon>Ecdysozoa</taxon>
        <taxon>Nematoda</taxon>
        <taxon>Chromadorea</taxon>
        <taxon>Rhabditida</taxon>
        <taxon>Rhabditina</taxon>
        <taxon>Rhabditomorpha</taxon>
        <taxon>Strongyloidea</taxon>
        <taxon>Strongylidae</taxon>
        <taxon>Strongylus</taxon>
    </lineage>
</organism>
<proteinExistence type="predicted"/>
<protein>
    <recommendedName>
        <fullName evidence="4">Secreted protein</fullName>
    </recommendedName>
</protein>
<sequence length="68" mass="7760">MKGGLLFFLKGALSHALFTTNFGLSMLDGRRSSMDLMLLVRYTVEHSSIFPEMFVSPWRSRPLKKPLV</sequence>
<accession>A0A3P7ITG8</accession>
<gene>
    <name evidence="2" type="ORF">SVUK_LOCUS5397</name>
</gene>
<evidence type="ECO:0008006" key="4">
    <source>
        <dbReference type="Google" id="ProtNLM"/>
    </source>
</evidence>
<reference evidence="2 3" key="1">
    <citation type="submission" date="2018-11" db="EMBL/GenBank/DDBJ databases">
        <authorList>
            <consortium name="Pathogen Informatics"/>
        </authorList>
    </citation>
    <scope>NUCLEOTIDE SEQUENCE [LARGE SCALE GENOMIC DNA]</scope>
</reference>
<keyword evidence="1" id="KW-0732">Signal</keyword>